<comment type="similarity">
    <text evidence="1">Belongs to the short-chain dehydrogenases/reductases (SDR) family.</text>
</comment>
<sequence>MKDAAVVTGGASGIGEACAQRFAALGHAVAILDVEDDKGTAAAARINDEGGHARFYSCDVADADAVNEAAERIAQDMGPAAVLVTSAALIPDTEAILDMDMARHERMWQVNYHGTLHACIAFGRQMREMQRGAIVTLGSINSMMPLPLPAYNPGKVAIARLTQLLAVELGQHGVRVNSVAPTYVMTEGLQDKIASGLRDAGKIMAPHALATLPNAVDIADAVAFLCSDQAACITGVLLPVDAGWAAGVSYKSYAGGVPWDPPS</sequence>
<protein>
    <submittedName>
        <fullName evidence="3">SDR family oxidoreductase</fullName>
    </submittedName>
</protein>
<dbReference type="PANTHER" id="PTHR24321:SF14">
    <property type="entry name" value="SHORT-CHAIN TYPE DEHYDROGENASE_REDUCTASE BLR2146-RELATED"/>
    <property type="match status" value="1"/>
</dbReference>
<dbReference type="AlphaFoldDB" id="A0A853F5J1"/>
<accession>A0A853F5J1</accession>
<organism evidence="3 4">
    <name type="scientific">Allopusillimonas soli</name>
    <dbReference type="NCBI Taxonomy" id="659016"/>
    <lineage>
        <taxon>Bacteria</taxon>
        <taxon>Pseudomonadati</taxon>
        <taxon>Pseudomonadota</taxon>
        <taxon>Betaproteobacteria</taxon>
        <taxon>Burkholderiales</taxon>
        <taxon>Alcaligenaceae</taxon>
        <taxon>Allopusillimonas</taxon>
    </lineage>
</organism>
<proteinExistence type="inferred from homology"/>
<gene>
    <name evidence="3" type="ORF">H0A68_02835</name>
</gene>
<dbReference type="InterPro" id="IPR002347">
    <property type="entry name" value="SDR_fam"/>
</dbReference>
<reference evidence="3 4" key="1">
    <citation type="submission" date="2020-07" db="EMBL/GenBank/DDBJ databases">
        <title>Taxonomic revisions and descriptions of new bacterial species based on genomic comparisons in the high-G+C-content subgroup of the family Alcaligenaceae.</title>
        <authorList>
            <person name="Szabo A."/>
            <person name="Felfoldi T."/>
        </authorList>
    </citation>
    <scope>NUCLEOTIDE SEQUENCE [LARGE SCALE GENOMIC DNA]</scope>
    <source>
        <strain evidence="3 4">DSM 25264</strain>
    </source>
</reference>
<dbReference type="InterPro" id="IPR036291">
    <property type="entry name" value="NAD(P)-bd_dom_sf"/>
</dbReference>
<dbReference type="PRINTS" id="PR00081">
    <property type="entry name" value="GDHRDH"/>
</dbReference>
<evidence type="ECO:0000256" key="2">
    <source>
        <dbReference type="ARBA" id="ARBA00023002"/>
    </source>
</evidence>
<dbReference type="FunFam" id="3.40.50.720:FF:000084">
    <property type="entry name" value="Short-chain dehydrogenase reductase"/>
    <property type="match status" value="1"/>
</dbReference>
<evidence type="ECO:0000313" key="3">
    <source>
        <dbReference type="EMBL" id="NYT35794.1"/>
    </source>
</evidence>
<evidence type="ECO:0000313" key="4">
    <source>
        <dbReference type="Proteomes" id="UP000580517"/>
    </source>
</evidence>
<name>A0A853F5J1_9BURK</name>
<dbReference type="RefSeq" id="WP_129967745.1">
    <property type="nucleotide sequence ID" value="NZ_JACCEW010000001.1"/>
</dbReference>
<dbReference type="Pfam" id="PF13561">
    <property type="entry name" value="adh_short_C2"/>
    <property type="match status" value="1"/>
</dbReference>
<keyword evidence="4" id="KW-1185">Reference proteome</keyword>
<dbReference type="GO" id="GO:0016491">
    <property type="term" value="F:oxidoreductase activity"/>
    <property type="evidence" value="ECO:0007669"/>
    <property type="project" value="UniProtKB-KW"/>
</dbReference>
<keyword evidence="2" id="KW-0560">Oxidoreductase</keyword>
<evidence type="ECO:0000256" key="1">
    <source>
        <dbReference type="ARBA" id="ARBA00006484"/>
    </source>
</evidence>
<dbReference type="Gene3D" id="3.40.50.720">
    <property type="entry name" value="NAD(P)-binding Rossmann-like Domain"/>
    <property type="match status" value="1"/>
</dbReference>
<dbReference type="Proteomes" id="UP000580517">
    <property type="component" value="Unassembled WGS sequence"/>
</dbReference>
<dbReference type="SUPFAM" id="SSF51735">
    <property type="entry name" value="NAD(P)-binding Rossmann-fold domains"/>
    <property type="match status" value="1"/>
</dbReference>
<comment type="caution">
    <text evidence="3">The sequence shown here is derived from an EMBL/GenBank/DDBJ whole genome shotgun (WGS) entry which is preliminary data.</text>
</comment>
<dbReference type="EMBL" id="JACCEW010000001">
    <property type="protein sequence ID" value="NYT35794.1"/>
    <property type="molecule type" value="Genomic_DNA"/>
</dbReference>
<dbReference type="OrthoDB" id="8687320at2"/>
<dbReference type="CDD" id="cd05233">
    <property type="entry name" value="SDR_c"/>
    <property type="match status" value="1"/>
</dbReference>
<dbReference type="PANTHER" id="PTHR24321">
    <property type="entry name" value="DEHYDROGENASES, SHORT CHAIN"/>
    <property type="match status" value="1"/>
</dbReference>